<sequence>MSSFTTYSVPPRSPTFGFFPTAPSAPHAFSSLHGDPRDTHTMYAALGSMGFQSSGSPSHSGGSSSQNTLKKFYRK</sequence>
<evidence type="ECO:0000313" key="3">
    <source>
        <dbReference type="Proteomes" id="UP000054538"/>
    </source>
</evidence>
<dbReference type="Proteomes" id="UP000054538">
    <property type="component" value="Unassembled WGS sequence"/>
</dbReference>
<protein>
    <submittedName>
        <fullName evidence="2">Uncharacterized protein</fullName>
    </submittedName>
</protein>
<evidence type="ECO:0000256" key="1">
    <source>
        <dbReference type="SAM" id="MobiDB-lite"/>
    </source>
</evidence>
<feature type="region of interest" description="Disordered" evidence="1">
    <location>
        <begin position="46"/>
        <end position="75"/>
    </location>
</feature>
<gene>
    <name evidence="2" type="ORF">PAXRUDRAFT_834609</name>
</gene>
<dbReference type="InParanoid" id="A0A0D0DJK3"/>
<feature type="compositionally biased region" description="Low complexity" evidence="1">
    <location>
        <begin position="47"/>
        <end position="65"/>
    </location>
</feature>
<evidence type="ECO:0000313" key="2">
    <source>
        <dbReference type="EMBL" id="KIK78315.1"/>
    </source>
</evidence>
<reference evidence="2 3" key="1">
    <citation type="submission" date="2014-04" db="EMBL/GenBank/DDBJ databases">
        <authorList>
            <consortium name="DOE Joint Genome Institute"/>
            <person name="Kuo A."/>
            <person name="Kohler A."/>
            <person name="Jargeat P."/>
            <person name="Nagy L.G."/>
            <person name="Floudas D."/>
            <person name="Copeland A."/>
            <person name="Barry K.W."/>
            <person name="Cichocki N."/>
            <person name="Veneault-Fourrey C."/>
            <person name="LaButti K."/>
            <person name="Lindquist E.A."/>
            <person name="Lipzen A."/>
            <person name="Lundell T."/>
            <person name="Morin E."/>
            <person name="Murat C."/>
            <person name="Sun H."/>
            <person name="Tunlid A."/>
            <person name="Henrissat B."/>
            <person name="Grigoriev I.V."/>
            <person name="Hibbett D.S."/>
            <person name="Martin F."/>
            <person name="Nordberg H.P."/>
            <person name="Cantor M.N."/>
            <person name="Hua S.X."/>
        </authorList>
    </citation>
    <scope>NUCLEOTIDE SEQUENCE [LARGE SCALE GENOMIC DNA]</scope>
    <source>
        <strain evidence="2 3">Ve08.2h10</strain>
    </source>
</reference>
<keyword evidence="3" id="KW-1185">Reference proteome</keyword>
<dbReference type="HOGENOM" id="CLU_200672_0_0_1"/>
<dbReference type="AlphaFoldDB" id="A0A0D0DJK3"/>
<organism evidence="2 3">
    <name type="scientific">Paxillus rubicundulus Ve08.2h10</name>
    <dbReference type="NCBI Taxonomy" id="930991"/>
    <lineage>
        <taxon>Eukaryota</taxon>
        <taxon>Fungi</taxon>
        <taxon>Dikarya</taxon>
        <taxon>Basidiomycota</taxon>
        <taxon>Agaricomycotina</taxon>
        <taxon>Agaricomycetes</taxon>
        <taxon>Agaricomycetidae</taxon>
        <taxon>Boletales</taxon>
        <taxon>Paxilineae</taxon>
        <taxon>Paxillaceae</taxon>
        <taxon>Paxillus</taxon>
    </lineage>
</organism>
<name>A0A0D0DJK3_9AGAM</name>
<proteinExistence type="predicted"/>
<reference evidence="3" key="2">
    <citation type="submission" date="2015-01" db="EMBL/GenBank/DDBJ databases">
        <title>Evolutionary Origins and Diversification of the Mycorrhizal Mutualists.</title>
        <authorList>
            <consortium name="DOE Joint Genome Institute"/>
            <consortium name="Mycorrhizal Genomics Consortium"/>
            <person name="Kohler A."/>
            <person name="Kuo A."/>
            <person name="Nagy L.G."/>
            <person name="Floudas D."/>
            <person name="Copeland A."/>
            <person name="Barry K.W."/>
            <person name="Cichocki N."/>
            <person name="Veneault-Fourrey C."/>
            <person name="LaButti K."/>
            <person name="Lindquist E.A."/>
            <person name="Lipzen A."/>
            <person name="Lundell T."/>
            <person name="Morin E."/>
            <person name="Murat C."/>
            <person name="Riley R."/>
            <person name="Ohm R."/>
            <person name="Sun H."/>
            <person name="Tunlid A."/>
            <person name="Henrissat B."/>
            <person name="Grigoriev I.V."/>
            <person name="Hibbett D.S."/>
            <person name="Martin F."/>
        </authorList>
    </citation>
    <scope>NUCLEOTIDE SEQUENCE [LARGE SCALE GENOMIC DNA]</scope>
    <source>
        <strain evidence="3">Ve08.2h10</strain>
    </source>
</reference>
<accession>A0A0D0DJK3</accession>
<dbReference type="EMBL" id="KN826631">
    <property type="protein sequence ID" value="KIK78315.1"/>
    <property type="molecule type" value="Genomic_DNA"/>
</dbReference>
<dbReference type="OrthoDB" id="3257074at2759"/>